<dbReference type="PRINTS" id="PR01543">
    <property type="entry name" value="ANATRNSFRASE"/>
</dbReference>
<dbReference type="OrthoDB" id="7181050at2"/>
<comment type="similarity">
    <text evidence="1 2">Belongs to the arylamine N-acetyltransferase family.</text>
</comment>
<dbReference type="SUPFAM" id="SSF54001">
    <property type="entry name" value="Cysteine proteinases"/>
    <property type="match status" value="1"/>
</dbReference>
<dbReference type="Gene3D" id="2.40.128.150">
    <property type="entry name" value="Cysteine proteinases"/>
    <property type="match status" value="1"/>
</dbReference>
<dbReference type="PANTHER" id="PTHR11786">
    <property type="entry name" value="N-HYDROXYARYLAMINE O-ACETYLTRANSFERASE"/>
    <property type="match status" value="1"/>
</dbReference>
<evidence type="ECO:0000256" key="2">
    <source>
        <dbReference type="RuleBase" id="RU003452"/>
    </source>
</evidence>
<dbReference type="InterPro" id="IPR001447">
    <property type="entry name" value="Arylamine_N-AcTrfase"/>
</dbReference>
<dbReference type="PANTHER" id="PTHR11786:SF0">
    <property type="entry name" value="ARYLAMINE N-ACETYLTRANSFERASE 4-RELATED"/>
    <property type="match status" value="1"/>
</dbReference>
<proteinExistence type="inferred from homology"/>
<keyword evidence="3" id="KW-0808">Transferase</keyword>
<name>A0A420EIJ3_9SPHN</name>
<evidence type="ECO:0000256" key="1">
    <source>
        <dbReference type="ARBA" id="ARBA00006547"/>
    </source>
</evidence>
<keyword evidence="4" id="KW-1185">Reference proteome</keyword>
<dbReference type="Pfam" id="PF00797">
    <property type="entry name" value="Acetyltransf_2"/>
    <property type="match status" value="1"/>
</dbReference>
<gene>
    <name evidence="3" type="ORF">D6851_10365</name>
</gene>
<reference evidence="3 4" key="1">
    <citation type="submission" date="2018-09" db="EMBL/GenBank/DDBJ databases">
        <title>Altererythrobacter spongiae sp. nov., isolated from a marine sponge.</title>
        <authorList>
            <person name="Zhuang L."/>
            <person name="Luo L."/>
        </authorList>
    </citation>
    <scope>NUCLEOTIDE SEQUENCE [LARGE SCALE GENOMIC DNA]</scope>
    <source>
        <strain evidence="3 4">HN-Y73</strain>
    </source>
</reference>
<dbReference type="EMBL" id="RAPF01000005">
    <property type="protein sequence ID" value="RKF20541.1"/>
    <property type="molecule type" value="Genomic_DNA"/>
</dbReference>
<accession>A0A420EIJ3</accession>
<dbReference type="Proteomes" id="UP000284395">
    <property type="component" value="Unassembled WGS sequence"/>
</dbReference>
<protein>
    <submittedName>
        <fullName evidence="3">Arylamine N-acetyltransferase</fullName>
    </submittedName>
</protein>
<dbReference type="InterPro" id="IPR038765">
    <property type="entry name" value="Papain-like_cys_pep_sf"/>
</dbReference>
<dbReference type="RefSeq" id="WP_120324838.1">
    <property type="nucleotide sequence ID" value="NZ_RAPF01000005.1"/>
</dbReference>
<dbReference type="Gene3D" id="3.30.2140.10">
    <property type="entry name" value="Arylamine N-acetyltransferase"/>
    <property type="match status" value="1"/>
</dbReference>
<dbReference type="GO" id="GO:0016407">
    <property type="term" value="F:acetyltransferase activity"/>
    <property type="evidence" value="ECO:0007669"/>
    <property type="project" value="InterPro"/>
</dbReference>
<organism evidence="3 4">
    <name type="scientific">Altericroceibacterium spongiae</name>
    <dbReference type="NCBI Taxonomy" id="2320269"/>
    <lineage>
        <taxon>Bacteria</taxon>
        <taxon>Pseudomonadati</taxon>
        <taxon>Pseudomonadota</taxon>
        <taxon>Alphaproteobacteria</taxon>
        <taxon>Sphingomonadales</taxon>
        <taxon>Erythrobacteraceae</taxon>
        <taxon>Altericroceibacterium</taxon>
    </lineage>
</organism>
<evidence type="ECO:0000313" key="4">
    <source>
        <dbReference type="Proteomes" id="UP000284395"/>
    </source>
</evidence>
<evidence type="ECO:0000313" key="3">
    <source>
        <dbReference type="EMBL" id="RKF20541.1"/>
    </source>
</evidence>
<sequence length="286" mass="31224">MTDRFRQYCDRIGLGTVPGADPSGLAQLQQAHRQAIAFENFDVMLGRPIEIDSETVFDKLVTRRRGGYCFEHNRLFSDMLSDCGIANRPLLARVLLGGAGEFLPARSHILLLANVDGEDWLADAGFGGSYVPPLPLCDGAEVQTLDGARHRLRRIGKVGALQGEWLLERAGPAEATDGRGQHHSDWQPQYSFDLAEIAEADLRQASHWASTVPGGRFSTLCIASIVLSDGFVSLSGPVLSVYGSGRYEKRKLAGRSAYRQALNDLLCISLSDEELSRLPVFAPIKA</sequence>
<comment type="caution">
    <text evidence="3">The sequence shown here is derived from an EMBL/GenBank/DDBJ whole genome shotgun (WGS) entry which is preliminary data.</text>
</comment>
<dbReference type="AlphaFoldDB" id="A0A420EIJ3"/>